<gene>
    <name evidence="7" type="primary">ftsB</name>
    <name evidence="8" type="ORF">SAMN05660772_00466</name>
</gene>
<evidence type="ECO:0000256" key="6">
    <source>
        <dbReference type="ARBA" id="ARBA00023306"/>
    </source>
</evidence>
<evidence type="ECO:0000256" key="4">
    <source>
        <dbReference type="ARBA" id="ARBA00022989"/>
    </source>
</evidence>
<dbReference type="PANTHER" id="PTHR37485:SF1">
    <property type="entry name" value="CELL DIVISION PROTEIN FTSB"/>
    <property type="match status" value="1"/>
</dbReference>
<dbReference type="EMBL" id="FWWV01000002">
    <property type="protein sequence ID" value="SMB79769.1"/>
    <property type="molecule type" value="Genomic_DNA"/>
</dbReference>
<sequence>MRVLLIILGGLLLLFQYSFWFGKNGYSDYQTVQQEIEQRTAENTQLAQRNQLIMAEIKDLKEGVAAVEERARLEHDMVKSNEVFYRLMKADEYQ</sequence>
<dbReference type="PANTHER" id="PTHR37485">
    <property type="entry name" value="CELL DIVISION PROTEIN FTSB"/>
    <property type="match status" value="1"/>
</dbReference>
<dbReference type="Proteomes" id="UP000192408">
    <property type="component" value="Unassembled WGS sequence"/>
</dbReference>
<dbReference type="GO" id="GO:0032153">
    <property type="term" value="C:cell division site"/>
    <property type="evidence" value="ECO:0007669"/>
    <property type="project" value="UniProtKB-UniRule"/>
</dbReference>
<evidence type="ECO:0000256" key="2">
    <source>
        <dbReference type="ARBA" id="ARBA00022618"/>
    </source>
</evidence>
<keyword evidence="9" id="KW-1185">Reference proteome</keyword>
<dbReference type="InterPro" id="IPR007060">
    <property type="entry name" value="FtsL/DivIC"/>
</dbReference>
<evidence type="ECO:0000313" key="8">
    <source>
        <dbReference type="EMBL" id="SMB79769.1"/>
    </source>
</evidence>
<accession>A0A1W1UFE8</accession>
<keyword evidence="1 7" id="KW-1003">Cell membrane</keyword>
<comment type="function">
    <text evidence="7">Essential cell division protein. May link together the upstream cell division proteins, which are predominantly cytoplasmic, with the downstream cell division proteins, which are predominantly periplasmic.</text>
</comment>
<keyword evidence="6 7" id="KW-0131">Cell cycle</keyword>
<keyword evidence="2 7" id="KW-0132">Cell division</keyword>
<keyword evidence="7" id="KW-0997">Cell inner membrane</keyword>
<evidence type="ECO:0000256" key="1">
    <source>
        <dbReference type="ARBA" id="ARBA00022475"/>
    </source>
</evidence>
<proteinExistence type="inferred from homology"/>
<feature type="topological domain" description="Periplasmic" evidence="7">
    <location>
        <begin position="22"/>
        <end position="94"/>
    </location>
</feature>
<dbReference type="HAMAP" id="MF_00599">
    <property type="entry name" value="FtsB"/>
    <property type="match status" value="1"/>
</dbReference>
<keyword evidence="5 7" id="KW-0472">Membrane</keyword>
<feature type="coiled-coil region" evidence="7">
    <location>
        <begin position="29"/>
        <end position="70"/>
    </location>
</feature>
<dbReference type="NCBIfam" id="NF002058">
    <property type="entry name" value="PRK00888.1"/>
    <property type="match status" value="1"/>
</dbReference>
<dbReference type="STRING" id="1122938.SAMN05660772_00466"/>
<dbReference type="RefSeq" id="WP_084255803.1">
    <property type="nucleotide sequence ID" value="NZ_FWWV01000002.1"/>
</dbReference>
<evidence type="ECO:0000256" key="3">
    <source>
        <dbReference type="ARBA" id="ARBA00022692"/>
    </source>
</evidence>
<comment type="subcellular location">
    <subcellularLocation>
        <location evidence="7">Cell inner membrane</location>
        <topology evidence="7">Single-pass type II membrane protein</topology>
    </subcellularLocation>
    <text evidence="7">Localizes to the division septum.</text>
</comment>
<keyword evidence="4 7" id="KW-1133">Transmembrane helix</keyword>
<dbReference type="InterPro" id="IPR023081">
    <property type="entry name" value="Cell_div_FtsB"/>
</dbReference>
<reference evidence="9" key="1">
    <citation type="submission" date="2017-04" db="EMBL/GenBank/DDBJ databases">
        <authorList>
            <person name="Varghese N."/>
            <person name="Submissions S."/>
        </authorList>
    </citation>
    <scope>NUCLEOTIDE SEQUENCE [LARGE SCALE GENOMIC DNA]</scope>
    <source>
        <strain evidence="9">DSM 23072</strain>
    </source>
</reference>
<keyword evidence="3 7" id="KW-0812">Transmembrane</keyword>
<evidence type="ECO:0000256" key="7">
    <source>
        <dbReference type="HAMAP-Rule" id="MF_00599"/>
    </source>
</evidence>
<name>A0A1W1UFE8_9PAST</name>
<dbReference type="Pfam" id="PF04977">
    <property type="entry name" value="DivIC"/>
    <property type="match status" value="1"/>
</dbReference>
<dbReference type="GO" id="GO:0043093">
    <property type="term" value="P:FtsZ-dependent cytokinesis"/>
    <property type="evidence" value="ECO:0007669"/>
    <property type="project" value="UniProtKB-UniRule"/>
</dbReference>
<dbReference type="GO" id="GO:0005886">
    <property type="term" value="C:plasma membrane"/>
    <property type="evidence" value="ECO:0007669"/>
    <property type="project" value="UniProtKB-SubCell"/>
</dbReference>
<evidence type="ECO:0000256" key="5">
    <source>
        <dbReference type="ARBA" id="ARBA00023136"/>
    </source>
</evidence>
<protein>
    <recommendedName>
        <fullName evidence="7">Cell division protein FtsB</fullName>
    </recommendedName>
</protein>
<dbReference type="GO" id="GO:0030428">
    <property type="term" value="C:cell septum"/>
    <property type="evidence" value="ECO:0007669"/>
    <property type="project" value="TreeGrafter"/>
</dbReference>
<comment type="subunit">
    <text evidence="7">Part of a complex composed of FtsB, FtsL and FtsQ.</text>
</comment>
<keyword evidence="7" id="KW-0175">Coiled coil</keyword>
<comment type="similarity">
    <text evidence="7">Belongs to the FtsB family.</text>
</comment>
<evidence type="ECO:0000313" key="9">
    <source>
        <dbReference type="Proteomes" id="UP000192408"/>
    </source>
</evidence>
<feature type="topological domain" description="Cytoplasmic" evidence="7">
    <location>
        <begin position="1"/>
        <end position="3"/>
    </location>
</feature>
<organism evidence="8 9">
    <name type="scientific">Pasteurella testudinis DSM 23072</name>
    <dbReference type="NCBI Taxonomy" id="1122938"/>
    <lineage>
        <taxon>Bacteria</taxon>
        <taxon>Pseudomonadati</taxon>
        <taxon>Pseudomonadota</taxon>
        <taxon>Gammaproteobacteria</taxon>
        <taxon>Pasteurellales</taxon>
        <taxon>Pasteurellaceae</taxon>
        <taxon>Pasteurella</taxon>
    </lineage>
</organism>
<dbReference type="AlphaFoldDB" id="A0A1W1UFE8"/>